<keyword evidence="1" id="KW-0540">Nuclease</keyword>
<evidence type="ECO:0000256" key="2">
    <source>
        <dbReference type="ARBA" id="ARBA00022801"/>
    </source>
</evidence>
<organism evidence="4 5">
    <name type="scientific">Molorchus minor</name>
    <dbReference type="NCBI Taxonomy" id="1323400"/>
    <lineage>
        <taxon>Eukaryota</taxon>
        <taxon>Metazoa</taxon>
        <taxon>Ecdysozoa</taxon>
        <taxon>Arthropoda</taxon>
        <taxon>Hexapoda</taxon>
        <taxon>Insecta</taxon>
        <taxon>Pterygota</taxon>
        <taxon>Neoptera</taxon>
        <taxon>Endopterygota</taxon>
        <taxon>Coleoptera</taxon>
        <taxon>Polyphaga</taxon>
        <taxon>Cucujiformia</taxon>
        <taxon>Chrysomeloidea</taxon>
        <taxon>Cerambycidae</taxon>
        <taxon>Lamiinae</taxon>
        <taxon>Monochamini</taxon>
        <taxon>Molorchus</taxon>
    </lineage>
</organism>
<reference evidence="4" key="1">
    <citation type="journal article" date="2023" name="Insect Mol. Biol.">
        <title>Genome sequencing provides insights into the evolution of gene families encoding plant cell wall-degrading enzymes in longhorned beetles.</title>
        <authorList>
            <person name="Shin N.R."/>
            <person name="Okamura Y."/>
            <person name="Kirsch R."/>
            <person name="Pauchet Y."/>
        </authorList>
    </citation>
    <scope>NUCLEOTIDE SEQUENCE</scope>
    <source>
        <strain evidence="4">MMC_N1</strain>
    </source>
</reference>
<evidence type="ECO:0000313" key="5">
    <source>
        <dbReference type="Proteomes" id="UP001162164"/>
    </source>
</evidence>
<accession>A0ABQ9K3C8</accession>
<keyword evidence="2" id="KW-0378">Hydrolase</keyword>
<dbReference type="PANTHER" id="PTHR23240:SF8">
    <property type="entry name" value="PROTEIN ARTEMIS"/>
    <property type="match status" value="1"/>
</dbReference>
<name>A0ABQ9K3C8_9CUCU</name>
<evidence type="ECO:0000256" key="1">
    <source>
        <dbReference type="ARBA" id="ARBA00022722"/>
    </source>
</evidence>
<comment type="caution">
    <text evidence="4">The sequence shown here is derived from an EMBL/GenBank/DDBJ whole genome shotgun (WGS) entry which is preliminary data.</text>
</comment>
<dbReference type="InterPro" id="IPR036866">
    <property type="entry name" value="RibonucZ/Hydroxyglut_hydro"/>
</dbReference>
<proteinExistence type="predicted"/>
<evidence type="ECO:0000256" key="3">
    <source>
        <dbReference type="ARBA" id="ARBA00022839"/>
    </source>
</evidence>
<protein>
    <recommendedName>
        <fullName evidence="6">Artemis</fullName>
    </recommendedName>
</protein>
<evidence type="ECO:0000313" key="4">
    <source>
        <dbReference type="EMBL" id="KAJ8984928.1"/>
    </source>
</evidence>
<gene>
    <name evidence="4" type="ORF">NQ317_012178</name>
</gene>
<dbReference type="PANTHER" id="PTHR23240">
    <property type="entry name" value="DNA CROSS-LINK REPAIR PROTEIN PSO2/SNM1-RELATED"/>
    <property type="match status" value="1"/>
</dbReference>
<dbReference type="Gene3D" id="3.40.50.12650">
    <property type="match status" value="1"/>
</dbReference>
<dbReference type="SUPFAM" id="SSF56281">
    <property type="entry name" value="Metallo-hydrolase/oxidoreductase"/>
    <property type="match status" value="1"/>
</dbReference>
<sequence length="635" mass="73015">MSTFGGKIEEIPGISVDRFDEENFYSEAYFLSHCHSDHMVGLNSINFQETLIKHKKFIYMSNISCAILQKMYPLVMYNIKVLDIYKPTIIALDDKTISVTPIPAGHCPGSVMFLFESGSFTVLYTGDYRINKRDIRKFKSFYNSLDQVKTIDKIYLDTTFFSKSYLKFPKRDESVNELCNIIKEWTDNGTDYIVQLLTSAKYGYEYVFNEIYKRLKMPVHVNPDSYRLYSNIPEMDNSVTLDGSLTQIHSNCGATYQSMCLKDYSHEIRRIKVSAYRWTQDNLDNGLSSFASNTFYVCYSTHASYEEGMELLRFLKPRSIEACVRHDDDPYINLEIDQLITESLTEFNKKEVNDCHKPKLFETTASSMENLPDSQGSGPCYFNDNLDIFDSPPRESTENLKRFVRESLTSSGSKETIEVETESSQKLSHRKRLFNFDEEFGIVTSTTKDTSDVLLAADNEKISTSRAETKTITYNEQGTGLKIKETVKETLQTQVKEIITNEVTERSDLLNELFFQDPNPSQIKETKNRIDAQTQKREVFEIKRQIASISEEALENPLIIDLTREDKLSHPGTSDQKVSDNNTETLKTKISPNTCLSWLFDSPPDVIRDEKRGVENTIIDNSDCVDNLPPKKKMK</sequence>
<evidence type="ECO:0008006" key="6">
    <source>
        <dbReference type="Google" id="ProtNLM"/>
    </source>
</evidence>
<keyword evidence="5" id="KW-1185">Reference proteome</keyword>
<keyword evidence="3" id="KW-0269">Exonuclease</keyword>
<dbReference type="Gene3D" id="3.60.15.10">
    <property type="entry name" value="Ribonuclease Z/Hydroxyacylglutathione hydrolase-like"/>
    <property type="match status" value="1"/>
</dbReference>
<dbReference type="EMBL" id="JAPWTJ010000023">
    <property type="protein sequence ID" value="KAJ8984928.1"/>
    <property type="molecule type" value="Genomic_DNA"/>
</dbReference>
<dbReference type="Proteomes" id="UP001162164">
    <property type="component" value="Unassembled WGS sequence"/>
</dbReference>